<reference evidence="3 4" key="1">
    <citation type="submission" date="2018-10" db="EMBL/GenBank/DDBJ databases">
        <title>Genomic Encyclopedia of Archaeal and Bacterial Type Strains, Phase II (KMG-II): from individual species to whole genera.</title>
        <authorList>
            <person name="Goeker M."/>
        </authorList>
    </citation>
    <scope>NUCLEOTIDE SEQUENCE [LARGE SCALE GENOMIC DNA]</scope>
    <source>
        <strain evidence="3 4">DSM 19727</strain>
    </source>
</reference>
<evidence type="ECO:0000313" key="3">
    <source>
        <dbReference type="EMBL" id="RMA76940.1"/>
    </source>
</evidence>
<sequence length="154" mass="17586">MKKAIYIFVLFLWAIPSGFAQLNLNTFEQAEQLSKVNPKPIVVFTHTNWCKYCKMMENATFKNSKIVATLNEHFYFISFDAETKQDIVFNNHTFQFQPNGTNTGVHELATALATIDNQVIYPSLTILDYDNSIILQQASFLSAKALLLILDKLK</sequence>
<accession>A0A3L9ZWZ6</accession>
<feature type="signal peptide" evidence="1">
    <location>
        <begin position="1"/>
        <end position="20"/>
    </location>
</feature>
<dbReference type="Gene3D" id="3.40.30.10">
    <property type="entry name" value="Glutaredoxin"/>
    <property type="match status" value="1"/>
</dbReference>
<dbReference type="OrthoDB" id="9811036at2"/>
<dbReference type="Pfam" id="PF03190">
    <property type="entry name" value="Thioredox_DsbH"/>
    <property type="match status" value="1"/>
</dbReference>
<dbReference type="Proteomes" id="UP000280368">
    <property type="component" value="Unassembled WGS sequence"/>
</dbReference>
<evidence type="ECO:0000259" key="2">
    <source>
        <dbReference type="Pfam" id="PF03190"/>
    </source>
</evidence>
<keyword evidence="1" id="KW-0732">Signal</keyword>
<evidence type="ECO:0000313" key="4">
    <source>
        <dbReference type="Proteomes" id="UP000280368"/>
    </source>
</evidence>
<gene>
    <name evidence="3" type="ORF">BC961_0920</name>
</gene>
<proteinExistence type="predicted"/>
<dbReference type="AlphaFoldDB" id="A0A3L9ZWZ6"/>
<keyword evidence="4" id="KW-1185">Reference proteome</keyword>
<feature type="chain" id="PRO_5018057271" evidence="1">
    <location>
        <begin position="21"/>
        <end position="154"/>
    </location>
</feature>
<dbReference type="EMBL" id="REFH01000008">
    <property type="protein sequence ID" value="RMA76940.1"/>
    <property type="molecule type" value="Genomic_DNA"/>
</dbReference>
<protein>
    <submittedName>
        <fullName evidence="3">Uncharacterized protein DUF255</fullName>
    </submittedName>
</protein>
<dbReference type="InterPro" id="IPR036249">
    <property type="entry name" value="Thioredoxin-like_sf"/>
</dbReference>
<name>A0A3L9ZWZ6_9FLAO</name>
<dbReference type="SUPFAM" id="SSF52833">
    <property type="entry name" value="Thioredoxin-like"/>
    <property type="match status" value="1"/>
</dbReference>
<feature type="domain" description="Spermatogenesis-associated protein 20-like TRX" evidence="2">
    <location>
        <begin position="29"/>
        <end position="88"/>
    </location>
</feature>
<organism evidence="3 4">
    <name type="scientific">Flavobacterium weaverense</name>
    <dbReference type="NCBI Taxonomy" id="271156"/>
    <lineage>
        <taxon>Bacteria</taxon>
        <taxon>Pseudomonadati</taxon>
        <taxon>Bacteroidota</taxon>
        <taxon>Flavobacteriia</taxon>
        <taxon>Flavobacteriales</taxon>
        <taxon>Flavobacteriaceae</taxon>
        <taxon>Flavobacterium</taxon>
    </lineage>
</organism>
<dbReference type="InterPro" id="IPR004879">
    <property type="entry name" value="Ssp411-like_TRX"/>
</dbReference>
<comment type="caution">
    <text evidence="3">The sequence shown here is derived from an EMBL/GenBank/DDBJ whole genome shotgun (WGS) entry which is preliminary data.</text>
</comment>
<dbReference type="RefSeq" id="WP_121924650.1">
    <property type="nucleotide sequence ID" value="NZ_CBCSGA010000006.1"/>
</dbReference>
<evidence type="ECO:0000256" key="1">
    <source>
        <dbReference type="SAM" id="SignalP"/>
    </source>
</evidence>